<reference evidence="5" key="4">
    <citation type="submission" date="2025-09" db="UniProtKB">
        <authorList>
            <consortium name="Ensembl"/>
        </authorList>
    </citation>
    <scope>IDENTIFICATION</scope>
    <source>
        <strain evidence="5">HSOK</strain>
    </source>
</reference>
<reference key="1">
    <citation type="journal article" date="2007" name="Nature">
        <title>The medaka draft genome and insights into vertebrate genome evolution.</title>
        <authorList>
            <person name="Kasahara M."/>
            <person name="Naruse K."/>
            <person name="Sasaki S."/>
            <person name="Nakatani Y."/>
            <person name="Qu W."/>
            <person name="Ahsan B."/>
            <person name="Yamada T."/>
            <person name="Nagayasu Y."/>
            <person name="Doi K."/>
            <person name="Kasai Y."/>
            <person name="Jindo T."/>
            <person name="Kobayashi D."/>
            <person name="Shimada A."/>
            <person name="Toyoda A."/>
            <person name="Kuroki Y."/>
            <person name="Fujiyama A."/>
            <person name="Sasaki T."/>
            <person name="Shimizu A."/>
            <person name="Asakawa S."/>
            <person name="Shimizu N."/>
            <person name="Hashimoto S."/>
            <person name="Yang J."/>
            <person name="Lee Y."/>
            <person name="Matsushima K."/>
            <person name="Sugano S."/>
            <person name="Sakaizumi M."/>
            <person name="Narita T."/>
            <person name="Ohishi K."/>
            <person name="Haga S."/>
            <person name="Ohta F."/>
            <person name="Nomoto H."/>
            <person name="Nogata K."/>
            <person name="Morishita T."/>
            <person name="Endo T."/>
            <person name="Shin-I T."/>
            <person name="Takeda H."/>
            <person name="Morishita S."/>
            <person name="Kohara Y."/>
        </authorList>
    </citation>
    <scope>NUCLEOTIDE SEQUENCE [LARGE SCALE GENOMIC DNA]</scope>
    <source>
        <strain>Hd-rR</strain>
    </source>
</reference>
<feature type="region of interest" description="Disordered" evidence="3">
    <location>
        <begin position="323"/>
        <end position="364"/>
    </location>
</feature>
<feature type="region of interest" description="Disordered" evidence="3">
    <location>
        <begin position="1129"/>
        <end position="1150"/>
    </location>
</feature>
<feature type="compositionally biased region" description="Basic residues" evidence="3">
    <location>
        <begin position="961"/>
        <end position="973"/>
    </location>
</feature>
<feature type="compositionally biased region" description="Low complexity" evidence="3">
    <location>
        <begin position="1130"/>
        <end position="1144"/>
    </location>
</feature>
<reference evidence="5 6" key="2">
    <citation type="submission" date="2017-04" db="EMBL/GenBank/DDBJ databases">
        <title>CpG methylation of centromeres and impact of large insertions on vertebrate speciation.</title>
        <authorList>
            <person name="Ichikawa K."/>
            <person name="Yoshimura J."/>
            <person name="Morishita S."/>
        </authorList>
    </citation>
    <scope>NUCLEOTIDE SEQUENCE</scope>
    <source>
        <strain evidence="5 6">HSOK</strain>
    </source>
</reference>
<evidence type="ECO:0000256" key="3">
    <source>
        <dbReference type="SAM" id="MobiDB-lite"/>
    </source>
</evidence>
<reference evidence="5" key="3">
    <citation type="submission" date="2025-08" db="UniProtKB">
        <authorList>
            <consortium name="Ensembl"/>
        </authorList>
    </citation>
    <scope>IDENTIFICATION</scope>
    <source>
        <strain evidence="5">HSOK</strain>
    </source>
</reference>
<accession>A0A3P9H745</accession>
<feature type="compositionally biased region" description="Basic and acidic residues" evidence="3">
    <location>
        <begin position="915"/>
        <end position="942"/>
    </location>
</feature>
<evidence type="ECO:0000259" key="4">
    <source>
        <dbReference type="Pfam" id="PF14818"/>
    </source>
</evidence>
<protein>
    <submittedName>
        <fullName evidence="5">Si:ch211-151o1.4</fullName>
    </submittedName>
</protein>
<dbReference type="Ensembl" id="ENSORLT00015008941.1">
    <property type="protein sequence ID" value="ENSORLP00015003635.1"/>
    <property type="gene ID" value="ENSORLG00015004436.1"/>
</dbReference>
<dbReference type="PANTHER" id="PTHR15705">
    <property type="entry name" value="MCG7194, ISOFORM CRA_A"/>
    <property type="match status" value="1"/>
</dbReference>
<feature type="compositionally biased region" description="Polar residues" evidence="3">
    <location>
        <begin position="819"/>
        <end position="829"/>
    </location>
</feature>
<name>A0A3P9H745_ORYLA</name>
<dbReference type="Pfam" id="PF14818">
    <property type="entry name" value="SOGA1-2-like_CC"/>
    <property type="match status" value="1"/>
</dbReference>
<evidence type="ECO:0000313" key="6">
    <source>
        <dbReference type="Proteomes" id="UP000265200"/>
    </source>
</evidence>
<feature type="region of interest" description="Disordered" evidence="3">
    <location>
        <begin position="786"/>
        <end position="850"/>
    </location>
</feature>
<keyword evidence="1 2" id="KW-0175">Coiled coil</keyword>
<dbReference type="AlphaFoldDB" id="A0A3P9H745"/>
<evidence type="ECO:0000313" key="5">
    <source>
        <dbReference type="Ensembl" id="ENSORLP00015003635.1"/>
    </source>
</evidence>
<feature type="coiled-coil region" evidence="2">
    <location>
        <begin position="263"/>
        <end position="297"/>
    </location>
</feature>
<proteinExistence type="predicted"/>
<feature type="compositionally biased region" description="Polar residues" evidence="3">
    <location>
        <begin position="866"/>
        <end position="877"/>
    </location>
</feature>
<feature type="compositionally biased region" description="Low complexity" evidence="3">
    <location>
        <begin position="323"/>
        <end position="344"/>
    </location>
</feature>
<dbReference type="Proteomes" id="UP000265200">
    <property type="component" value="Chromosome 16"/>
</dbReference>
<feature type="region of interest" description="Disordered" evidence="3">
    <location>
        <begin position="866"/>
        <end position="982"/>
    </location>
</feature>
<evidence type="ECO:0000256" key="2">
    <source>
        <dbReference type="SAM" id="Coils"/>
    </source>
</evidence>
<organism evidence="5 6">
    <name type="scientific">Oryzias latipes</name>
    <name type="common">Japanese rice fish</name>
    <name type="synonym">Japanese killifish</name>
    <dbReference type="NCBI Taxonomy" id="8090"/>
    <lineage>
        <taxon>Eukaryota</taxon>
        <taxon>Metazoa</taxon>
        <taxon>Chordata</taxon>
        <taxon>Craniata</taxon>
        <taxon>Vertebrata</taxon>
        <taxon>Euteleostomi</taxon>
        <taxon>Actinopterygii</taxon>
        <taxon>Neopterygii</taxon>
        <taxon>Teleostei</taxon>
        <taxon>Neoteleostei</taxon>
        <taxon>Acanthomorphata</taxon>
        <taxon>Ovalentaria</taxon>
        <taxon>Atherinomorphae</taxon>
        <taxon>Beloniformes</taxon>
        <taxon>Adrianichthyidae</taxon>
        <taxon>Oryziinae</taxon>
        <taxon>Oryzias</taxon>
    </lineage>
</organism>
<dbReference type="InterPro" id="IPR027882">
    <property type="entry name" value="SOGA1/2-like_CC"/>
</dbReference>
<feature type="compositionally biased region" description="Polar residues" evidence="3">
    <location>
        <begin position="943"/>
        <end position="960"/>
    </location>
</feature>
<feature type="domain" description="SOGA 1/2-like coiled-coil" evidence="4">
    <location>
        <begin position="249"/>
        <end position="302"/>
    </location>
</feature>
<dbReference type="PANTHER" id="PTHR15705:SF1">
    <property type="entry name" value="RIKEN CDNA 9330159F19 GENE"/>
    <property type="match status" value="1"/>
</dbReference>
<feature type="coiled-coil region" evidence="2">
    <location>
        <begin position="93"/>
        <end position="201"/>
    </location>
</feature>
<evidence type="ECO:0000256" key="1">
    <source>
        <dbReference type="ARBA" id="ARBA00023054"/>
    </source>
</evidence>
<sequence length="1177" mass="131123">MWSAFINGSGLQGGSSAGGGYVPSQGWEFVPCPRLDRGRGKNLNPLRRISSPPTVFSQTNDAQFGASPGGGEVGAGSPVEILRGHMRQGPEPQQQQKAQHSRLKRKFEDLKKQHVLDKEEWTREKESLLREVANIQGGENRRILLDLKTVLEEVQVEVKKEEEKRSELQLQYTRDRCAWELEKAELKCRIAQLEAREASRLVSGGLQSAAGLESVVSRSPRELHGETSRLCREREEQRRILADTQSAAMDLRTRLEHSEKDWMKEKAELLERFDMERQEWESQLRDMQKKIEDLCSEVRTKRGGAGLTGKKQDEDMHRLSIRSTSTGSSLLSDNSRSDLFSSSTQSEPTRNAPSPGFGPDRIVADSNVFGNAEDQSHCFQSDRLSGLNLSELRNNDNLKLELQELLRCRSPWQQDSGTGNKGAVDTTERDAFCHGVPGCNGPHDSKSSAKGVDDGLHGNAAGGGLIYHNDKKQNATALNAALNEIARVSEELCSYQEEIRKKSGNRNNHSEPVCTSHLIGPSNSCLQEDEAPYDFSQIYKELRALEKENWLTLSPENTWKSSRGLSKSQGTNIADLDSYRKMQTCPVVHSEVDMVAPPVPPRSSSWNLTTVDADLELYIPESPQATLQKCHSPCVLIDRKCSSPSIVRKFEAMLQENEGKVFKDGVVVSCSVPGNSNCNVGCCHNRWSCDPSKFTRSNLSAYDSVQKSFSEINILSAGKSFHLDCSSSDTKLQMLPAVRELPVDLLLTSLQMPPVHPDLHGSRRNIMLEKKTAEFNRTLFQAEMGHGADASDSVDITDTSPLARQPVPTTPDPKETLFEPNSTYGNSSVAEVKKESLPPPKLESSMENPEFQSRKEIFAAEVQEASIEQESVLSTEQEAGLSETPTPPKSSAHHCEIRHKVQRANSPSRKSQHRVGKEDFSSPVNKKPEYLMEEGRNEDPNQDKSQSIRAADPHQQSPAKSKQKHRTQQRHLSRPPYQSDSIRLVPRMMSDHPWKPLTLAAYPRPEGSRSNYGAVERILKNYESAARAQQNESHQSEMGPCPNFLFRQEEIISGQDLQDPPPSPPAVGQLQTSHTLQTQLSIHSTTGVRELTEREDEETLVASPFSQKNFSRPACPANRRLPSRWAIRLPTSSSSNTSSPSTTPVAPPAYPLQKNPSSFTYTHAFHIDTVIIRPPCH</sequence>